<dbReference type="AlphaFoldDB" id="A0A6A5TK96"/>
<accession>A0A6A5TK96</accession>
<dbReference type="Proteomes" id="UP000800035">
    <property type="component" value="Unassembled WGS sequence"/>
</dbReference>
<organism evidence="2 3">
    <name type="scientific">Byssothecium circinans</name>
    <dbReference type="NCBI Taxonomy" id="147558"/>
    <lineage>
        <taxon>Eukaryota</taxon>
        <taxon>Fungi</taxon>
        <taxon>Dikarya</taxon>
        <taxon>Ascomycota</taxon>
        <taxon>Pezizomycotina</taxon>
        <taxon>Dothideomycetes</taxon>
        <taxon>Pleosporomycetidae</taxon>
        <taxon>Pleosporales</taxon>
        <taxon>Massarineae</taxon>
        <taxon>Massarinaceae</taxon>
        <taxon>Byssothecium</taxon>
    </lineage>
</organism>
<dbReference type="OrthoDB" id="10676225at2759"/>
<feature type="region of interest" description="Disordered" evidence="1">
    <location>
        <begin position="34"/>
        <end position="83"/>
    </location>
</feature>
<feature type="region of interest" description="Disordered" evidence="1">
    <location>
        <begin position="275"/>
        <end position="322"/>
    </location>
</feature>
<feature type="compositionally biased region" description="Basic and acidic residues" evidence="1">
    <location>
        <begin position="162"/>
        <end position="176"/>
    </location>
</feature>
<dbReference type="EMBL" id="ML977038">
    <property type="protein sequence ID" value="KAF1949387.1"/>
    <property type="molecule type" value="Genomic_DNA"/>
</dbReference>
<evidence type="ECO:0000313" key="3">
    <source>
        <dbReference type="Proteomes" id="UP000800035"/>
    </source>
</evidence>
<protein>
    <submittedName>
        <fullName evidence="2">Uncharacterized protein</fullName>
    </submittedName>
</protein>
<sequence length="354" mass="39138">MTLFTNPRSSDSIHDFEHAATLQDLRELTMSEKEYVSPQESHTVPLIFPERSPSSNTSRSISRATSRASQRSLRAQASQQQPTEKLVNFTGHVEAKAQQTMNEKLAVFRDDIEEAAPRATIEDVSTLKSVPTRKRGKVGLQARAKSDPALRRALSEVSNTGKRGEDGNIPHGEEGFREAHNIPSHAVMSSPAPGLINQLRQISDERFQLLQRLQALDQQESGIISLLSHPVSPVKPLYTRALNDENEIVVPPAPTPFLPQSRPDDMTIDTNDMLVHPPARTLSPLKLTKTSRKTKQQIPRPISAPPKSTPSGSRQRTPSATKRVPLTDCTIFSIFDWELMELPISPLSGSGMSN</sequence>
<feature type="region of interest" description="Disordered" evidence="1">
    <location>
        <begin position="153"/>
        <end position="176"/>
    </location>
</feature>
<gene>
    <name evidence="2" type="ORF">CC80DRAFT_555427</name>
</gene>
<name>A0A6A5TK96_9PLEO</name>
<evidence type="ECO:0000313" key="2">
    <source>
        <dbReference type="EMBL" id="KAF1949387.1"/>
    </source>
</evidence>
<reference evidence="2" key="1">
    <citation type="journal article" date="2020" name="Stud. Mycol.">
        <title>101 Dothideomycetes genomes: a test case for predicting lifestyles and emergence of pathogens.</title>
        <authorList>
            <person name="Haridas S."/>
            <person name="Albert R."/>
            <person name="Binder M."/>
            <person name="Bloem J."/>
            <person name="Labutti K."/>
            <person name="Salamov A."/>
            <person name="Andreopoulos B."/>
            <person name="Baker S."/>
            <person name="Barry K."/>
            <person name="Bills G."/>
            <person name="Bluhm B."/>
            <person name="Cannon C."/>
            <person name="Castanera R."/>
            <person name="Culley D."/>
            <person name="Daum C."/>
            <person name="Ezra D."/>
            <person name="Gonzalez J."/>
            <person name="Henrissat B."/>
            <person name="Kuo A."/>
            <person name="Liang C."/>
            <person name="Lipzen A."/>
            <person name="Lutzoni F."/>
            <person name="Magnuson J."/>
            <person name="Mondo S."/>
            <person name="Nolan M."/>
            <person name="Ohm R."/>
            <person name="Pangilinan J."/>
            <person name="Park H.-J."/>
            <person name="Ramirez L."/>
            <person name="Alfaro M."/>
            <person name="Sun H."/>
            <person name="Tritt A."/>
            <person name="Yoshinaga Y."/>
            <person name="Zwiers L.-H."/>
            <person name="Turgeon B."/>
            <person name="Goodwin S."/>
            <person name="Spatafora J."/>
            <person name="Crous P."/>
            <person name="Grigoriev I."/>
        </authorList>
    </citation>
    <scope>NUCLEOTIDE SEQUENCE</scope>
    <source>
        <strain evidence="2">CBS 675.92</strain>
    </source>
</reference>
<keyword evidence="3" id="KW-1185">Reference proteome</keyword>
<proteinExistence type="predicted"/>
<feature type="compositionally biased region" description="Polar residues" evidence="1">
    <location>
        <begin position="309"/>
        <end position="320"/>
    </location>
</feature>
<feature type="compositionally biased region" description="Low complexity" evidence="1">
    <location>
        <begin position="51"/>
        <end position="81"/>
    </location>
</feature>
<evidence type="ECO:0000256" key="1">
    <source>
        <dbReference type="SAM" id="MobiDB-lite"/>
    </source>
</evidence>